<feature type="domain" description="BRCT" evidence="1">
    <location>
        <begin position="173"/>
        <end position="233"/>
    </location>
</feature>
<organism evidence="2">
    <name type="scientific">marine metagenome</name>
    <dbReference type="NCBI Taxonomy" id="408172"/>
    <lineage>
        <taxon>unclassified sequences</taxon>
        <taxon>metagenomes</taxon>
        <taxon>ecological metagenomes</taxon>
    </lineage>
</organism>
<dbReference type="AlphaFoldDB" id="A0A383B1E4"/>
<evidence type="ECO:0000313" key="2">
    <source>
        <dbReference type="EMBL" id="SVE13218.1"/>
    </source>
</evidence>
<protein>
    <recommendedName>
        <fullName evidence="1">BRCT domain-containing protein</fullName>
    </recommendedName>
</protein>
<name>A0A383B1E4_9ZZZZ</name>
<dbReference type="EMBL" id="UINC01196281">
    <property type="protein sequence ID" value="SVE13218.1"/>
    <property type="molecule type" value="Genomic_DNA"/>
</dbReference>
<dbReference type="InterPro" id="IPR001357">
    <property type="entry name" value="BRCT_dom"/>
</dbReference>
<dbReference type="SUPFAM" id="SSF47781">
    <property type="entry name" value="RuvA domain 2-like"/>
    <property type="match status" value="1"/>
</dbReference>
<dbReference type="InterPro" id="IPR010994">
    <property type="entry name" value="RuvA_2-like"/>
</dbReference>
<dbReference type="Gene3D" id="3.40.50.10190">
    <property type="entry name" value="BRCT domain"/>
    <property type="match status" value="1"/>
</dbReference>
<accession>A0A383B1E4</accession>
<dbReference type="InterPro" id="IPR036420">
    <property type="entry name" value="BRCT_dom_sf"/>
</dbReference>
<proteinExistence type="predicted"/>
<sequence>PSCDSDLEFINEILYCFNKMCPAQWDKKLENFAKHLKIKGLGPATINKLEILDYPELYELTVGEITVRLGSEKMAKKLALEIINSCKTDLQTLLPAFSIPLFGRSASRKLCEKISSIEDVSSESCTEAGIGPKATANLIAWLETEFYPNRYNELLPFSFKSKKVLRREIVGTVCITGRLKSFPSKAHAEKVLENHGYAVKTSLTKDCTHLINESGIESAKTQTARERGVIIINNLNNLFGEKNGIT</sequence>
<evidence type="ECO:0000259" key="1">
    <source>
        <dbReference type="Pfam" id="PF12738"/>
    </source>
</evidence>
<feature type="non-terminal residue" evidence="2">
    <location>
        <position position="1"/>
    </location>
</feature>
<dbReference type="Pfam" id="PF12738">
    <property type="entry name" value="PTCB-BRCT"/>
    <property type="match status" value="1"/>
</dbReference>
<reference evidence="2" key="1">
    <citation type="submission" date="2018-05" db="EMBL/GenBank/DDBJ databases">
        <authorList>
            <person name="Lanie J.A."/>
            <person name="Ng W.-L."/>
            <person name="Kazmierczak K.M."/>
            <person name="Andrzejewski T.M."/>
            <person name="Davidsen T.M."/>
            <person name="Wayne K.J."/>
            <person name="Tettelin H."/>
            <person name="Glass J.I."/>
            <person name="Rusch D."/>
            <person name="Podicherti R."/>
            <person name="Tsui H.-C.T."/>
            <person name="Winkler M.E."/>
        </authorList>
    </citation>
    <scope>NUCLEOTIDE SEQUENCE</scope>
</reference>
<gene>
    <name evidence="2" type="ORF">METZ01_LOCUS466072</name>
</gene>
<dbReference type="SUPFAM" id="SSF52113">
    <property type="entry name" value="BRCT domain"/>
    <property type="match status" value="1"/>
</dbReference>